<evidence type="ECO:0000256" key="1">
    <source>
        <dbReference type="ARBA" id="ARBA00004442"/>
    </source>
</evidence>
<dbReference type="SUPFAM" id="SSF111364">
    <property type="entry name" value="Tsx-like channel"/>
    <property type="match status" value="1"/>
</dbReference>
<dbReference type="GO" id="GO:0009279">
    <property type="term" value="C:cell outer membrane"/>
    <property type="evidence" value="ECO:0007669"/>
    <property type="project" value="UniProtKB-SubCell"/>
</dbReference>
<dbReference type="AlphaFoldDB" id="A0AAE7B903"/>
<evidence type="ECO:0000313" key="7">
    <source>
        <dbReference type="Proteomes" id="UP000503482"/>
    </source>
</evidence>
<gene>
    <name evidence="6" type="primary">tsx</name>
    <name evidence="6" type="ORF">AVENP_0363</name>
</gene>
<protein>
    <submittedName>
        <fullName evidence="6">Nucleoside-specific channel-forming protein</fullName>
    </submittedName>
</protein>
<dbReference type="EMBL" id="CP053840">
    <property type="protein sequence ID" value="QKF65937.1"/>
    <property type="molecule type" value="Genomic_DNA"/>
</dbReference>
<dbReference type="InterPro" id="IPR036777">
    <property type="entry name" value="Channel_Tsx-like_sf"/>
</dbReference>
<dbReference type="Pfam" id="PF03502">
    <property type="entry name" value="Channel_Tsx"/>
    <property type="match status" value="1"/>
</dbReference>
<comment type="subcellular location">
    <subcellularLocation>
        <location evidence="1">Cell outer membrane</location>
    </subcellularLocation>
</comment>
<name>A0AAE7B903_9BACT</name>
<proteinExistence type="inferred from homology"/>
<evidence type="ECO:0000256" key="5">
    <source>
        <dbReference type="ARBA" id="ARBA00023237"/>
    </source>
</evidence>
<dbReference type="RefSeq" id="WP_128359223.1">
    <property type="nucleotide sequence ID" value="NZ_CP053840.1"/>
</dbReference>
<evidence type="ECO:0000313" key="6">
    <source>
        <dbReference type="EMBL" id="QKF65937.1"/>
    </source>
</evidence>
<keyword evidence="3" id="KW-0732">Signal</keyword>
<organism evidence="6 7">
    <name type="scientific">Arcobacter venerupis</name>
    <dbReference type="NCBI Taxonomy" id="1054033"/>
    <lineage>
        <taxon>Bacteria</taxon>
        <taxon>Pseudomonadati</taxon>
        <taxon>Campylobacterota</taxon>
        <taxon>Epsilonproteobacteria</taxon>
        <taxon>Campylobacterales</taxon>
        <taxon>Arcobacteraceae</taxon>
        <taxon>Arcobacter</taxon>
    </lineage>
</organism>
<comment type="similarity">
    <text evidence="2">Belongs to the nucleoside-specific channel-forming outer membrane porin (Tsx) (TC 1.B.10) family.</text>
</comment>
<evidence type="ECO:0000256" key="4">
    <source>
        <dbReference type="ARBA" id="ARBA00023136"/>
    </source>
</evidence>
<keyword evidence="7" id="KW-1185">Reference proteome</keyword>
<dbReference type="Gene3D" id="2.40.230.20">
    <property type="entry name" value="Nucleoside-specific channel-forming protein, Tsx-like"/>
    <property type="match status" value="1"/>
</dbReference>
<evidence type="ECO:0000256" key="2">
    <source>
        <dbReference type="ARBA" id="ARBA00008728"/>
    </source>
</evidence>
<evidence type="ECO:0000256" key="3">
    <source>
        <dbReference type="ARBA" id="ARBA00022729"/>
    </source>
</evidence>
<dbReference type="Proteomes" id="UP000503482">
    <property type="component" value="Chromosome"/>
</dbReference>
<dbReference type="GO" id="GO:0005337">
    <property type="term" value="F:nucleoside transmembrane transporter activity"/>
    <property type="evidence" value="ECO:0007669"/>
    <property type="project" value="InterPro"/>
</dbReference>
<dbReference type="PRINTS" id="PR01277">
    <property type="entry name" value="CHANNELTSX"/>
</dbReference>
<sequence>MKNLIFKIVLLTIFLFINVSAKDIGDITNSQWATLHLYKGEKQRAGPFAFDDTYAEFEFGGRYEWLDLYGYIDFIDALNSSTSDKHGDNNFFADIEPRISLDYLLDKDLSYGALKELFFAFDIYYADPSPGNDKGLKILWMGLGSDIDIPWLGKSGVNLYTRYIEENYGSSNENSFDGYVAHINWFKPIYNFSESKFISFQGYLDYEFGSDIPQIDFEKTYRTSDSLQSYLGLWLHEKKWTVGYGLKAYKDMTQWKDGEILNGKKTDTTGFAHYFNVGYKF</sequence>
<accession>A0AAE7B903</accession>
<dbReference type="InterPro" id="IPR018013">
    <property type="entry name" value="Channel_Tsx-like"/>
</dbReference>
<reference evidence="6 7" key="1">
    <citation type="submission" date="2020-05" db="EMBL/GenBank/DDBJ databases">
        <title>Complete genome sequencing of Campylobacter and Arcobacter type strains.</title>
        <authorList>
            <person name="Miller W.G."/>
            <person name="Yee E."/>
        </authorList>
    </citation>
    <scope>NUCLEOTIDE SEQUENCE [LARGE SCALE GENOMIC DNA]</scope>
    <source>
        <strain evidence="6 7">LMG 26156</strain>
    </source>
</reference>
<keyword evidence="5" id="KW-0998">Cell outer membrane</keyword>
<dbReference type="InterPro" id="IPR003055">
    <property type="entry name" value="Channel_Tsx"/>
</dbReference>
<dbReference type="KEGG" id="avp:AVENP_0363"/>
<keyword evidence="4" id="KW-0472">Membrane</keyword>